<dbReference type="InterPro" id="IPR032675">
    <property type="entry name" value="LRR_dom_sf"/>
</dbReference>
<dbReference type="OrthoDB" id="10028886at2759"/>
<dbReference type="AlphaFoldDB" id="A0A4U0U9J8"/>
<dbReference type="PANTHER" id="PTHR38926">
    <property type="entry name" value="F-BOX DOMAIN CONTAINING PROTEIN, EXPRESSED"/>
    <property type="match status" value="1"/>
</dbReference>
<accession>A0A4U0U9J8</accession>
<organism evidence="1 2">
    <name type="scientific">Salinomyces thailandicus</name>
    <dbReference type="NCBI Taxonomy" id="706561"/>
    <lineage>
        <taxon>Eukaryota</taxon>
        <taxon>Fungi</taxon>
        <taxon>Dikarya</taxon>
        <taxon>Ascomycota</taxon>
        <taxon>Pezizomycotina</taxon>
        <taxon>Dothideomycetes</taxon>
        <taxon>Dothideomycetidae</taxon>
        <taxon>Mycosphaerellales</taxon>
        <taxon>Teratosphaeriaceae</taxon>
        <taxon>Salinomyces</taxon>
    </lineage>
</organism>
<comment type="caution">
    <text evidence="1">The sequence shown here is derived from an EMBL/GenBank/DDBJ whole genome shotgun (WGS) entry which is preliminary data.</text>
</comment>
<gene>
    <name evidence="1" type="ORF">B0A50_01266</name>
</gene>
<dbReference type="SUPFAM" id="SSF52047">
    <property type="entry name" value="RNI-like"/>
    <property type="match status" value="1"/>
</dbReference>
<protein>
    <submittedName>
        <fullName evidence="1">Uncharacterized protein</fullName>
    </submittedName>
</protein>
<dbReference type="EMBL" id="NAJL01000006">
    <property type="protein sequence ID" value="TKA32020.1"/>
    <property type="molecule type" value="Genomic_DNA"/>
</dbReference>
<dbReference type="PANTHER" id="PTHR38926:SF5">
    <property type="entry name" value="F-BOX AND LEUCINE-RICH REPEAT PROTEIN 6"/>
    <property type="match status" value="1"/>
</dbReference>
<proteinExistence type="predicted"/>
<sequence length="577" mass="63936">MAHENVQLLPADLFHLVTAELADRAIHAESQEAARPEYAALCNCVLSSKYLASAGALSALYRIALHDKCPVKSGGGENISFAEQDVAVMKWSILWRTIILSALGKTMYPYCRHLRELDLKDLSFLLDRINDSPKYRSKVAKQFFSGHLERFHFTSQARNKSRTVAKAVMLDIKSILLAVGDEITKQSPLIEALSEPSTSDVLITALPIWTPRLEHLRELEFWDGKLLADETVRDLLHAHCPNLARLQLYTSTNSDSDHCLAMFIGGLQPNTLVSFENNSSCGISTETMLALNSHGERLSSLKLGLEEDGMLALGLLKDCVALETLHVSSLRPSVDLKATQNDVYADIVEWLKGCNRLKEVTFNDVVSAPDLLLPILNNANVSLKSLTVKAKEDALYIVKDHHDFHKALKQQKKLESLLLHADADPVSRDDIEVLMDTLTALESLNFLKLVRLSDYFSNEQVNTLAQSLHRLETLYIGGYGISDAVLPPVACMESLKTVTFAGITAFTVDGLLDFVDCLPANHVGFQLSIEAAVPETMLSEEGQDLVKDALATKMDGRFEYMPLRDPNVPEFDDSDSD</sequence>
<evidence type="ECO:0000313" key="1">
    <source>
        <dbReference type="EMBL" id="TKA32020.1"/>
    </source>
</evidence>
<reference evidence="1 2" key="1">
    <citation type="submission" date="2017-03" db="EMBL/GenBank/DDBJ databases">
        <title>Genomes of endolithic fungi from Antarctica.</title>
        <authorList>
            <person name="Coleine C."/>
            <person name="Masonjones S."/>
            <person name="Stajich J.E."/>
        </authorList>
    </citation>
    <scope>NUCLEOTIDE SEQUENCE [LARGE SCALE GENOMIC DNA]</scope>
    <source>
        <strain evidence="1 2">CCFEE 6315</strain>
    </source>
</reference>
<dbReference type="Proteomes" id="UP000308549">
    <property type="component" value="Unassembled WGS sequence"/>
</dbReference>
<evidence type="ECO:0000313" key="2">
    <source>
        <dbReference type="Proteomes" id="UP000308549"/>
    </source>
</evidence>
<keyword evidence="2" id="KW-1185">Reference proteome</keyword>
<dbReference type="Gene3D" id="3.80.10.10">
    <property type="entry name" value="Ribonuclease Inhibitor"/>
    <property type="match status" value="1"/>
</dbReference>
<name>A0A4U0U9J8_9PEZI</name>